<dbReference type="GO" id="GO:0071144">
    <property type="term" value="C:heteromeric SMAD protein complex"/>
    <property type="evidence" value="ECO:0007669"/>
    <property type="project" value="TreeGrafter"/>
</dbReference>
<keyword evidence="4" id="KW-0805">Transcription regulation</keyword>
<dbReference type="GO" id="GO:0070411">
    <property type="term" value="F:I-SMAD binding"/>
    <property type="evidence" value="ECO:0007669"/>
    <property type="project" value="TreeGrafter"/>
</dbReference>
<dbReference type="InterPro" id="IPR013790">
    <property type="entry name" value="Dwarfin"/>
</dbReference>
<dbReference type="GO" id="GO:0005737">
    <property type="term" value="C:cytoplasm"/>
    <property type="evidence" value="ECO:0007669"/>
    <property type="project" value="UniProtKB-SubCell"/>
</dbReference>
<evidence type="ECO:0000256" key="1">
    <source>
        <dbReference type="ARBA" id="ARBA00004123"/>
    </source>
</evidence>
<dbReference type="PANTHER" id="PTHR13703:SF53">
    <property type="entry name" value="MOTHERS AGAINST DECAPENTAPLEGIC HOMOLOG 3"/>
    <property type="match status" value="1"/>
</dbReference>
<dbReference type="GO" id="GO:0032924">
    <property type="term" value="P:activin receptor signaling pathway"/>
    <property type="evidence" value="ECO:0007669"/>
    <property type="project" value="TreeGrafter"/>
</dbReference>
<dbReference type="EMBL" id="GL193837">
    <property type="protein sequence ID" value="EFB20429.1"/>
    <property type="molecule type" value="Genomic_DNA"/>
</dbReference>
<dbReference type="InterPro" id="IPR013019">
    <property type="entry name" value="MAD_homology_MH1"/>
</dbReference>
<name>D2HZV6_AILME</name>
<dbReference type="InterPro" id="IPR036578">
    <property type="entry name" value="SMAD_MH1_sf"/>
</dbReference>
<dbReference type="GO" id="GO:0060395">
    <property type="term" value="P:SMAD protein signal transduction"/>
    <property type="evidence" value="ECO:0007669"/>
    <property type="project" value="TreeGrafter"/>
</dbReference>
<proteinExistence type="predicted"/>
<feature type="region of interest" description="Disordered" evidence="7">
    <location>
        <begin position="186"/>
        <end position="216"/>
    </location>
</feature>
<dbReference type="GO" id="GO:0000981">
    <property type="term" value="F:DNA-binding transcription factor activity, RNA polymerase II-specific"/>
    <property type="evidence" value="ECO:0007669"/>
    <property type="project" value="TreeGrafter"/>
</dbReference>
<comment type="subcellular location">
    <subcellularLocation>
        <location evidence="2">Cytoplasm</location>
    </subcellularLocation>
    <subcellularLocation>
        <location evidence="1">Nucleus</location>
    </subcellularLocation>
</comment>
<dbReference type="SUPFAM" id="SSF56366">
    <property type="entry name" value="SMAD MH1 domain"/>
    <property type="match status" value="1"/>
</dbReference>
<gene>
    <name evidence="9" type="ORF">PANDA_018371</name>
</gene>
<keyword evidence="5" id="KW-0804">Transcription</keyword>
<dbReference type="GO" id="GO:0045944">
    <property type="term" value="P:positive regulation of transcription by RNA polymerase II"/>
    <property type="evidence" value="ECO:0007669"/>
    <property type="project" value="TreeGrafter"/>
</dbReference>
<dbReference type="AlphaFoldDB" id="D2HZV6"/>
<keyword evidence="3" id="KW-0963">Cytoplasm</keyword>
<dbReference type="InParanoid" id="D2HZV6"/>
<evidence type="ECO:0000313" key="9">
    <source>
        <dbReference type="EMBL" id="EFB20429.1"/>
    </source>
</evidence>
<evidence type="ECO:0000256" key="5">
    <source>
        <dbReference type="ARBA" id="ARBA00023163"/>
    </source>
</evidence>
<keyword evidence="6" id="KW-0539">Nucleus</keyword>
<sequence length="281" mass="31913">MGQEDNMKRFHQTTLTNPEEVIVGPTPSMPILYTVPTTLIGEADDESFGSSNFQQMDVRSNWRSFAMMVGGTRRAAVGGGWLAPGTQQFGDSSFEGFPQWGREWVRYLQGAIDKETMREMSNNNDNDSHAAAVRTVCGGLRALPSSGCVCRWRAGLVLPESGFQRGKRKTPEFRLPTLHLLRMKTSGQVPRTDQLRHNKQQKEGQEPNVTPDRSLDGRLQVSHRKGLPHVIYCRLWRWPDLHSHHELRAMELCEFAFNMKKDEVCVNPYHYQRVETPGVSS</sequence>
<dbReference type="SMART" id="SM00523">
    <property type="entry name" value="DWA"/>
    <property type="match status" value="1"/>
</dbReference>
<evidence type="ECO:0000256" key="6">
    <source>
        <dbReference type="ARBA" id="ARBA00023242"/>
    </source>
</evidence>
<dbReference type="GO" id="GO:0030154">
    <property type="term" value="P:cell differentiation"/>
    <property type="evidence" value="ECO:0007669"/>
    <property type="project" value="TreeGrafter"/>
</dbReference>
<dbReference type="GO" id="GO:0007179">
    <property type="term" value="P:transforming growth factor beta receptor signaling pathway"/>
    <property type="evidence" value="ECO:0007669"/>
    <property type="project" value="TreeGrafter"/>
</dbReference>
<evidence type="ECO:0000256" key="4">
    <source>
        <dbReference type="ARBA" id="ARBA00023015"/>
    </source>
</evidence>
<dbReference type="GO" id="GO:0009653">
    <property type="term" value="P:anatomical structure morphogenesis"/>
    <property type="evidence" value="ECO:0007669"/>
    <property type="project" value="TreeGrafter"/>
</dbReference>
<dbReference type="PANTHER" id="PTHR13703">
    <property type="entry name" value="SMAD"/>
    <property type="match status" value="1"/>
</dbReference>
<dbReference type="InterPro" id="IPR003619">
    <property type="entry name" value="MAD_homology1_Dwarfin-type"/>
</dbReference>
<organism evidence="9">
    <name type="scientific">Ailuropoda melanoleuca</name>
    <name type="common">Giant panda</name>
    <dbReference type="NCBI Taxonomy" id="9646"/>
    <lineage>
        <taxon>Eukaryota</taxon>
        <taxon>Metazoa</taxon>
        <taxon>Chordata</taxon>
        <taxon>Craniata</taxon>
        <taxon>Vertebrata</taxon>
        <taxon>Euteleostomi</taxon>
        <taxon>Mammalia</taxon>
        <taxon>Eutheria</taxon>
        <taxon>Laurasiatheria</taxon>
        <taxon>Carnivora</taxon>
        <taxon>Caniformia</taxon>
        <taxon>Ursidae</taxon>
        <taxon>Ailuropoda</taxon>
    </lineage>
</organism>
<feature type="region of interest" description="Disordered" evidence="7">
    <location>
        <begin position="1"/>
        <end position="23"/>
    </location>
</feature>
<evidence type="ECO:0000259" key="8">
    <source>
        <dbReference type="PROSITE" id="PS51075"/>
    </source>
</evidence>
<dbReference type="Gene3D" id="3.90.520.10">
    <property type="entry name" value="SMAD MH1 domain"/>
    <property type="match status" value="1"/>
</dbReference>
<dbReference type="GO" id="GO:0000978">
    <property type="term" value="F:RNA polymerase II cis-regulatory region sequence-specific DNA binding"/>
    <property type="evidence" value="ECO:0007669"/>
    <property type="project" value="TreeGrafter"/>
</dbReference>
<feature type="domain" description="MH1" evidence="8">
    <location>
        <begin position="151"/>
        <end position="280"/>
    </location>
</feature>
<dbReference type="Pfam" id="PF03165">
    <property type="entry name" value="MH1"/>
    <property type="match status" value="1"/>
</dbReference>
<dbReference type="PROSITE" id="PS51075">
    <property type="entry name" value="MH1"/>
    <property type="match status" value="1"/>
</dbReference>
<feature type="compositionally biased region" description="Basic and acidic residues" evidence="7">
    <location>
        <begin position="193"/>
        <end position="205"/>
    </location>
</feature>
<evidence type="ECO:0000256" key="2">
    <source>
        <dbReference type="ARBA" id="ARBA00004496"/>
    </source>
</evidence>
<evidence type="ECO:0000256" key="3">
    <source>
        <dbReference type="ARBA" id="ARBA00022490"/>
    </source>
</evidence>
<evidence type="ECO:0000256" key="7">
    <source>
        <dbReference type="SAM" id="MobiDB-lite"/>
    </source>
</evidence>
<protein>
    <recommendedName>
        <fullName evidence="8">MH1 domain-containing protein</fullName>
    </recommendedName>
</protein>
<accession>D2HZV6</accession>
<reference evidence="9" key="1">
    <citation type="journal article" date="2010" name="Nature">
        <title>The sequence and de novo assembly of the giant panda genome.</title>
        <authorList>
            <person name="Li R."/>
            <person name="Fan W."/>
            <person name="Tian G."/>
            <person name="Zhu H."/>
            <person name="He L."/>
            <person name="Cai J."/>
            <person name="Huang Q."/>
            <person name="Cai Q."/>
            <person name="Li B."/>
            <person name="Bai Y."/>
            <person name="Zhang Z."/>
            <person name="Zhang Y."/>
            <person name="Wang W."/>
            <person name="Li J."/>
            <person name="Wei F."/>
            <person name="Li H."/>
            <person name="Jian M."/>
            <person name="Li J."/>
            <person name="Zhang Z."/>
            <person name="Nielsen R."/>
            <person name="Li D."/>
            <person name="Gu W."/>
            <person name="Yang Z."/>
            <person name="Xuan Z."/>
            <person name="Ryder O.A."/>
            <person name="Leung F.C."/>
            <person name="Zhou Y."/>
            <person name="Cao J."/>
            <person name="Sun X."/>
            <person name="Fu Y."/>
            <person name="Fang X."/>
            <person name="Guo X."/>
            <person name="Wang B."/>
            <person name="Hou R."/>
            <person name="Shen F."/>
            <person name="Mu B."/>
            <person name="Ni P."/>
            <person name="Lin R."/>
            <person name="Qian W."/>
            <person name="Wang G."/>
            <person name="Yu C."/>
            <person name="Nie W."/>
            <person name="Wang J."/>
            <person name="Wu Z."/>
            <person name="Liang H."/>
            <person name="Min J."/>
            <person name="Wu Q."/>
            <person name="Cheng S."/>
            <person name="Ruan J."/>
            <person name="Wang M."/>
            <person name="Shi Z."/>
            <person name="Wen M."/>
            <person name="Liu B."/>
            <person name="Ren X."/>
            <person name="Zheng H."/>
            <person name="Dong D."/>
            <person name="Cook K."/>
            <person name="Shan G."/>
            <person name="Zhang H."/>
            <person name="Kosiol C."/>
            <person name="Xie X."/>
            <person name="Lu Z."/>
            <person name="Zheng H."/>
            <person name="Li Y."/>
            <person name="Steiner C.C."/>
            <person name="Lam T.T."/>
            <person name="Lin S."/>
            <person name="Zhang Q."/>
            <person name="Li G."/>
            <person name="Tian J."/>
            <person name="Gong T."/>
            <person name="Liu H."/>
            <person name="Zhang D."/>
            <person name="Fang L."/>
            <person name="Ye C."/>
            <person name="Zhang J."/>
            <person name="Hu W."/>
            <person name="Xu A."/>
            <person name="Ren Y."/>
            <person name="Zhang G."/>
            <person name="Bruford M.W."/>
            <person name="Li Q."/>
            <person name="Ma L."/>
            <person name="Guo Y."/>
            <person name="An N."/>
            <person name="Hu Y."/>
            <person name="Zheng Y."/>
            <person name="Shi Y."/>
            <person name="Li Z."/>
            <person name="Liu Q."/>
            <person name="Chen Y."/>
            <person name="Zhao J."/>
            <person name="Qu N."/>
            <person name="Zhao S."/>
            <person name="Tian F."/>
            <person name="Wang X."/>
            <person name="Wang H."/>
            <person name="Xu L."/>
            <person name="Liu X."/>
            <person name="Vinar T."/>
            <person name="Wang Y."/>
            <person name="Lam T.W."/>
            <person name="Yiu S.M."/>
            <person name="Liu S."/>
            <person name="Zhang H."/>
            <person name="Li D."/>
            <person name="Huang Y."/>
            <person name="Wang X."/>
            <person name="Yang G."/>
            <person name="Jiang Z."/>
            <person name="Wang J."/>
            <person name="Qin N."/>
            <person name="Li L."/>
            <person name="Li J."/>
            <person name="Bolund L."/>
            <person name="Kristiansen K."/>
            <person name="Wong G.K."/>
            <person name="Olson M."/>
            <person name="Zhang X."/>
            <person name="Li S."/>
            <person name="Yang H."/>
            <person name="Wang J."/>
            <person name="Wang J."/>
        </authorList>
    </citation>
    <scope>NUCLEOTIDE SEQUENCE [LARGE SCALE GENOMIC DNA]</scope>
</reference>